<sequence length="479" mass="52919">MTQTAFIPAIPTTPQPAQSPSSQAEIPEKGEFNTHLEKAVSRLDKKDTDDRQEKPAQPESNPETVQQVQQSPNPAVQDIPGETTDEKNIVLFLPLTDGKKIADEQLQDLLPGHPVKVSVQSEQRQNISIQNDDLFLQAAIKLPKEQEDTPFKSELPQKPQQTISTEQKLSIDLKVFSEPQTPATVPQQNTVENRGMIQLQQVVATGNDLGTVSIQGSVTGISLQKTELSAPLKTAQQESPVKTPQLRQDIHGQFLETKLNLNNHKNNDPGEQREDLTGSRNQLQAGSGGSSENSFNPVDQPGELQNFSSILQTVRPENTTAIARPVTLQNGTVVYENKVMDQVVDHFRMHRAVHDSKITIKLHPAELGELKIDIAMKEGNIKAHVLAQNQHVQDIVEKNMVKLRTVLEEQGFSLSDISVSTDSDSVADFNFFDQHLSQQNDQSQETIPTRQQDNFTQVLEDAVVGVGTGQYRSGVNITA</sequence>
<dbReference type="CDD" id="cd17470">
    <property type="entry name" value="T3SS_Flik_C"/>
    <property type="match status" value="1"/>
</dbReference>
<dbReference type="InterPro" id="IPR021136">
    <property type="entry name" value="Flagellar_hook_control-like_C"/>
</dbReference>
<feature type="compositionally biased region" description="Basic and acidic residues" evidence="1">
    <location>
        <begin position="265"/>
        <end position="277"/>
    </location>
</feature>
<evidence type="ECO:0000259" key="2">
    <source>
        <dbReference type="Pfam" id="PF02120"/>
    </source>
</evidence>
<dbReference type="RefSeq" id="WP_228856722.1">
    <property type="nucleotide sequence ID" value="NZ_AP024086.1"/>
</dbReference>
<accession>A0A8D5JR15</accession>
<proteinExistence type="predicted"/>
<keyword evidence="4" id="KW-1185">Reference proteome</keyword>
<protein>
    <recommendedName>
        <fullName evidence="2">Flagellar hook-length control protein-like C-terminal domain-containing protein</fullName>
    </recommendedName>
</protein>
<dbReference type="PANTHER" id="PTHR37533:SF2">
    <property type="entry name" value="FLAGELLAR HOOK-LENGTH CONTROL PROTEIN"/>
    <property type="match status" value="1"/>
</dbReference>
<feature type="compositionally biased region" description="Low complexity" evidence="1">
    <location>
        <begin position="1"/>
        <end position="25"/>
    </location>
</feature>
<gene>
    <name evidence="3" type="ORF">DGMP_12990</name>
</gene>
<dbReference type="Proteomes" id="UP000826725">
    <property type="component" value="Chromosome"/>
</dbReference>
<feature type="compositionally biased region" description="Basic and acidic residues" evidence="1">
    <location>
        <begin position="26"/>
        <end position="56"/>
    </location>
</feature>
<name>A0A8D5JR15_9BACT</name>
<evidence type="ECO:0000256" key="1">
    <source>
        <dbReference type="SAM" id="MobiDB-lite"/>
    </source>
</evidence>
<feature type="compositionally biased region" description="Polar residues" evidence="1">
    <location>
        <begin position="278"/>
        <end position="302"/>
    </location>
</feature>
<feature type="region of interest" description="Disordered" evidence="1">
    <location>
        <begin position="1"/>
        <end position="83"/>
    </location>
</feature>
<evidence type="ECO:0000313" key="3">
    <source>
        <dbReference type="EMBL" id="BCL60606.1"/>
    </source>
</evidence>
<feature type="region of interest" description="Disordered" evidence="1">
    <location>
        <begin position="259"/>
        <end position="302"/>
    </location>
</feature>
<feature type="domain" description="Flagellar hook-length control protein-like C-terminal" evidence="2">
    <location>
        <begin position="356"/>
        <end position="425"/>
    </location>
</feature>
<reference evidence="3" key="1">
    <citation type="submission" date="2020-09" db="EMBL/GenBank/DDBJ databases">
        <title>Desulfogranum mesoprofundum gen. nov., sp. nov., a novel mesophilic, sulfate-reducing chemolithoautotroph isolated from a deep-sea hydrothermal vent chimney in the Suiyo Seamount.</title>
        <authorList>
            <person name="Hashimoto Y."/>
            <person name="Nakagawa S."/>
        </authorList>
    </citation>
    <scope>NUCLEOTIDE SEQUENCE</scope>
    <source>
        <strain evidence="3">KT2</strain>
    </source>
</reference>
<evidence type="ECO:0000313" key="4">
    <source>
        <dbReference type="Proteomes" id="UP000826725"/>
    </source>
</evidence>
<dbReference type="InterPro" id="IPR052563">
    <property type="entry name" value="FliK"/>
</dbReference>
<dbReference type="Pfam" id="PF02120">
    <property type="entry name" value="Flg_hook"/>
    <property type="match status" value="1"/>
</dbReference>
<organism evidence="3 4">
    <name type="scientific">Desulfomarina profundi</name>
    <dbReference type="NCBI Taxonomy" id="2772557"/>
    <lineage>
        <taxon>Bacteria</taxon>
        <taxon>Pseudomonadati</taxon>
        <taxon>Thermodesulfobacteriota</taxon>
        <taxon>Desulfobulbia</taxon>
        <taxon>Desulfobulbales</taxon>
        <taxon>Desulfobulbaceae</taxon>
        <taxon>Desulfomarina</taxon>
    </lineage>
</organism>
<dbReference type="KEGG" id="dbk:DGMP_12990"/>
<dbReference type="EMBL" id="AP024086">
    <property type="protein sequence ID" value="BCL60606.1"/>
    <property type="molecule type" value="Genomic_DNA"/>
</dbReference>
<dbReference type="PANTHER" id="PTHR37533">
    <property type="entry name" value="FLAGELLAR HOOK-LENGTH CONTROL PROTEIN"/>
    <property type="match status" value="1"/>
</dbReference>
<dbReference type="AlphaFoldDB" id="A0A8D5JR15"/>
<feature type="compositionally biased region" description="Polar residues" evidence="1">
    <location>
        <begin position="58"/>
        <end position="74"/>
    </location>
</feature>